<evidence type="ECO:0000313" key="2">
    <source>
        <dbReference type="EMBL" id="GIH16731.1"/>
    </source>
</evidence>
<proteinExistence type="predicted"/>
<sequence>MDFRRTTLAAVVVLALSGCSVSGRPSASTPSEGGGTAAHGSALSSALDQVPDIGDGSVFYADWSMLGDQNTTSFAGGLVAVDDQMQRDLGIRSRDARWELDVQRVHLPPVEVLSYDVRTDLSGLATKLTRLSYRADGSILIGPTGQVSQEHTWMFPLRAIGIDRKRHLLVGSSDAVAVRSLMAVPSHPLGHAESVVPLLAQVAARQDRTATAAIAVGSAACMPLTSMIGKSVNPEQLAAVRRQFPGTFTPPQAEITAIAGPTDTTALDALTFPDHRSAQANQAARSAASQTLSGIEGDANEVRATGTAVTGRVLSFDLTANQPQAVVQRVMGSKLGVDLCP</sequence>
<dbReference type="EMBL" id="BONZ01000045">
    <property type="protein sequence ID" value="GIH16731.1"/>
    <property type="molecule type" value="Genomic_DNA"/>
</dbReference>
<gene>
    <name evidence="2" type="ORF">Raf01_49030</name>
</gene>
<feature type="compositionally biased region" description="Polar residues" evidence="1">
    <location>
        <begin position="20"/>
        <end position="31"/>
    </location>
</feature>
<feature type="region of interest" description="Disordered" evidence="1">
    <location>
        <begin position="20"/>
        <end position="40"/>
    </location>
</feature>
<name>A0A8J3QXZ5_9ACTN</name>
<dbReference type="RefSeq" id="WP_203920297.1">
    <property type="nucleotide sequence ID" value="NZ_BONZ01000045.1"/>
</dbReference>
<evidence type="ECO:0000313" key="3">
    <source>
        <dbReference type="Proteomes" id="UP000642748"/>
    </source>
</evidence>
<evidence type="ECO:0000256" key="1">
    <source>
        <dbReference type="SAM" id="MobiDB-lite"/>
    </source>
</evidence>
<accession>A0A8J3QXZ5</accession>
<dbReference type="Proteomes" id="UP000642748">
    <property type="component" value="Unassembled WGS sequence"/>
</dbReference>
<dbReference type="PROSITE" id="PS51257">
    <property type="entry name" value="PROKAR_LIPOPROTEIN"/>
    <property type="match status" value="1"/>
</dbReference>
<protein>
    <submittedName>
        <fullName evidence="2">Uncharacterized protein</fullName>
    </submittedName>
</protein>
<comment type="caution">
    <text evidence="2">The sequence shown here is derived from an EMBL/GenBank/DDBJ whole genome shotgun (WGS) entry which is preliminary data.</text>
</comment>
<dbReference type="AlphaFoldDB" id="A0A8J3QXZ5"/>
<keyword evidence="3" id="KW-1185">Reference proteome</keyword>
<organism evidence="2 3">
    <name type="scientific">Rugosimonospora africana</name>
    <dbReference type="NCBI Taxonomy" id="556532"/>
    <lineage>
        <taxon>Bacteria</taxon>
        <taxon>Bacillati</taxon>
        <taxon>Actinomycetota</taxon>
        <taxon>Actinomycetes</taxon>
        <taxon>Micromonosporales</taxon>
        <taxon>Micromonosporaceae</taxon>
        <taxon>Rugosimonospora</taxon>
    </lineage>
</organism>
<reference evidence="2" key="1">
    <citation type="submission" date="2021-01" db="EMBL/GenBank/DDBJ databases">
        <title>Whole genome shotgun sequence of Rugosimonospora africana NBRC 104875.</title>
        <authorList>
            <person name="Komaki H."/>
            <person name="Tamura T."/>
        </authorList>
    </citation>
    <scope>NUCLEOTIDE SEQUENCE</scope>
    <source>
        <strain evidence="2">NBRC 104875</strain>
    </source>
</reference>